<reference evidence="2 3" key="1">
    <citation type="submission" date="2023-09" db="EMBL/GenBank/DDBJ databases">
        <title>Nesidiocoris tenuis whole genome shotgun sequence.</title>
        <authorList>
            <person name="Shibata T."/>
            <person name="Shimoda M."/>
            <person name="Kobayashi T."/>
            <person name="Uehara T."/>
        </authorList>
    </citation>
    <scope>NUCLEOTIDE SEQUENCE [LARGE SCALE GENOMIC DNA]</scope>
    <source>
        <strain evidence="2 3">Japan</strain>
    </source>
</reference>
<proteinExistence type="predicted"/>
<organism evidence="2 3">
    <name type="scientific">Nesidiocoris tenuis</name>
    <dbReference type="NCBI Taxonomy" id="355587"/>
    <lineage>
        <taxon>Eukaryota</taxon>
        <taxon>Metazoa</taxon>
        <taxon>Ecdysozoa</taxon>
        <taxon>Arthropoda</taxon>
        <taxon>Hexapoda</taxon>
        <taxon>Insecta</taxon>
        <taxon>Pterygota</taxon>
        <taxon>Neoptera</taxon>
        <taxon>Paraneoptera</taxon>
        <taxon>Hemiptera</taxon>
        <taxon>Heteroptera</taxon>
        <taxon>Panheteroptera</taxon>
        <taxon>Cimicomorpha</taxon>
        <taxon>Miridae</taxon>
        <taxon>Dicyphina</taxon>
        <taxon>Nesidiocoris</taxon>
    </lineage>
</organism>
<protein>
    <submittedName>
        <fullName evidence="2">Uncharacterized protein</fullName>
    </submittedName>
</protein>
<feature type="compositionally biased region" description="Polar residues" evidence="1">
    <location>
        <begin position="44"/>
        <end position="56"/>
    </location>
</feature>
<sequence>MAIVASGCKSIRNNAIIDPAGHSANHQMRDESDSPQPRTRGVDFSTNFPSPRQTSKRGSFNYAKSYFYLWQLSPSGYFPQERFKTRKQSTSVVN</sequence>
<feature type="region of interest" description="Disordered" evidence="1">
    <location>
        <begin position="16"/>
        <end position="56"/>
    </location>
</feature>
<keyword evidence="3" id="KW-1185">Reference proteome</keyword>
<evidence type="ECO:0000313" key="3">
    <source>
        <dbReference type="Proteomes" id="UP001307889"/>
    </source>
</evidence>
<evidence type="ECO:0000256" key="1">
    <source>
        <dbReference type="SAM" id="MobiDB-lite"/>
    </source>
</evidence>
<accession>A0ABN7ARQ9</accession>
<dbReference type="Proteomes" id="UP001307889">
    <property type="component" value="Chromosome 5"/>
</dbReference>
<gene>
    <name evidence="2" type="ORF">NTJ_07437</name>
</gene>
<dbReference type="EMBL" id="AP028913">
    <property type="protein sequence ID" value="BES94628.1"/>
    <property type="molecule type" value="Genomic_DNA"/>
</dbReference>
<evidence type="ECO:0000313" key="2">
    <source>
        <dbReference type="EMBL" id="BES94628.1"/>
    </source>
</evidence>
<name>A0ABN7ARQ9_9HEMI</name>